<dbReference type="PANTHER" id="PTHR44656:SF7">
    <property type="entry name" value="DEHYDROGENASE_REDUCTASE SDR FAMILY MEMBER 12"/>
    <property type="match status" value="1"/>
</dbReference>
<dbReference type="EMBL" id="FMUX01000001">
    <property type="protein sequence ID" value="SCX79671.1"/>
    <property type="molecule type" value="Genomic_DNA"/>
</dbReference>
<dbReference type="Gene3D" id="3.30.530.20">
    <property type="match status" value="1"/>
</dbReference>
<accession>A0A1G5AP48</accession>
<gene>
    <name evidence="1" type="ORF">SAMN05216233_101351</name>
</gene>
<sequence length="476" mass="51796">MIEIKETIAVERSIETVFRVISDFTFIAQWDPGVVSSEKVSDGPVGVGSAFALALRYGIFSMRMVYTIAEYLPPFRVVLKGTGDSFAVTDTIEMAENGPLTTVTYTAAFDLPDMPPHLAPVIRPLLKRIGRTAMAGLKAALSPSSGPPRSVALFSSGIHPVDRVADGLVVPGALGFSKWGHTLAKSFWKPDTELLTGKTVVLTGATSGLGKAAALGLARRDPRLILIARNRQKALETSRELTRATGNENITVAVADLSIMAEIHRVADEILQGTPCIDVLINNAGALFPQRQTTAEGLERTFATNLLGVFTLTRRLLPALCRSKAPRILNVASGGMYTQRIHVGDLEMESAPYDGPTAYAWAKRGLVILTELWAETFRHRPFAVHAMHPGWVDTPGLAASLPRFHKAIRPLLRSPAQGADTLEWLASAVAPGQCSGLFWLDRRPHGTHVFPGTRETEDERRQLLEALTAHENHLRR</sequence>
<dbReference type="STRING" id="419481.SAMN05216233_101351"/>
<dbReference type="PANTHER" id="PTHR44656">
    <property type="entry name" value="DEHYDROGENASE/REDUCTASE SDR FAMILY MEMBER 12"/>
    <property type="match status" value="1"/>
</dbReference>
<dbReference type="RefSeq" id="WP_175469428.1">
    <property type="nucleotide sequence ID" value="NZ_FMUX01000001.1"/>
</dbReference>
<dbReference type="SUPFAM" id="SSF51735">
    <property type="entry name" value="NAD(P)-binding Rossmann-fold domains"/>
    <property type="match status" value="1"/>
</dbReference>
<dbReference type="Gene3D" id="3.40.50.720">
    <property type="entry name" value="NAD(P)-binding Rossmann-like Domain"/>
    <property type="match status" value="1"/>
</dbReference>
<dbReference type="SUPFAM" id="SSF55961">
    <property type="entry name" value="Bet v1-like"/>
    <property type="match status" value="1"/>
</dbReference>
<protein>
    <submittedName>
        <fullName evidence="1">Short-chain dehydrogenase</fullName>
    </submittedName>
</protein>
<dbReference type="PRINTS" id="PR00081">
    <property type="entry name" value="GDHRDH"/>
</dbReference>
<organism evidence="1 2">
    <name type="scientific">Desulfoluna spongiiphila</name>
    <dbReference type="NCBI Taxonomy" id="419481"/>
    <lineage>
        <taxon>Bacteria</taxon>
        <taxon>Pseudomonadati</taxon>
        <taxon>Thermodesulfobacteriota</taxon>
        <taxon>Desulfobacteria</taxon>
        <taxon>Desulfobacterales</taxon>
        <taxon>Desulfolunaceae</taxon>
        <taxon>Desulfoluna</taxon>
    </lineage>
</organism>
<dbReference type="Proteomes" id="UP000198870">
    <property type="component" value="Unassembled WGS sequence"/>
</dbReference>
<dbReference type="Pfam" id="PF10604">
    <property type="entry name" value="Polyketide_cyc2"/>
    <property type="match status" value="1"/>
</dbReference>
<proteinExistence type="predicted"/>
<dbReference type="InterPro" id="IPR052992">
    <property type="entry name" value="SDR_member_12"/>
</dbReference>
<dbReference type="InterPro" id="IPR002347">
    <property type="entry name" value="SDR_fam"/>
</dbReference>
<dbReference type="AlphaFoldDB" id="A0A1G5AP48"/>
<name>A0A1G5AP48_9BACT</name>
<dbReference type="InterPro" id="IPR019587">
    <property type="entry name" value="Polyketide_cyclase/dehydratase"/>
</dbReference>
<keyword evidence="2" id="KW-1185">Reference proteome</keyword>
<dbReference type="Pfam" id="PF00106">
    <property type="entry name" value="adh_short"/>
    <property type="match status" value="1"/>
</dbReference>
<dbReference type="InterPro" id="IPR023393">
    <property type="entry name" value="START-like_dom_sf"/>
</dbReference>
<evidence type="ECO:0000313" key="2">
    <source>
        <dbReference type="Proteomes" id="UP000198870"/>
    </source>
</evidence>
<dbReference type="InterPro" id="IPR036291">
    <property type="entry name" value="NAD(P)-bd_dom_sf"/>
</dbReference>
<evidence type="ECO:0000313" key="1">
    <source>
        <dbReference type="EMBL" id="SCX79671.1"/>
    </source>
</evidence>
<reference evidence="1 2" key="1">
    <citation type="submission" date="2016-10" db="EMBL/GenBank/DDBJ databases">
        <authorList>
            <person name="de Groot N.N."/>
        </authorList>
    </citation>
    <scope>NUCLEOTIDE SEQUENCE [LARGE SCALE GENOMIC DNA]</scope>
    <source>
        <strain evidence="1 2">AA1</strain>
    </source>
</reference>